<organism evidence="1 2">
    <name type="scientific">Eumeta variegata</name>
    <name type="common">Bagworm moth</name>
    <name type="synonym">Eumeta japonica</name>
    <dbReference type="NCBI Taxonomy" id="151549"/>
    <lineage>
        <taxon>Eukaryota</taxon>
        <taxon>Metazoa</taxon>
        <taxon>Ecdysozoa</taxon>
        <taxon>Arthropoda</taxon>
        <taxon>Hexapoda</taxon>
        <taxon>Insecta</taxon>
        <taxon>Pterygota</taxon>
        <taxon>Neoptera</taxon>
        <taxon>Endopterygota</taxon>
        <taxon>Lepidoptera</taxon>
        <taxon>Glossata</taxon>
        <taxon>Ditrysia</taxon>
        <taxon>Tineoidea</taxon>
        <taxon>Psychidae</taxon>
        <taxon>Oiketicinae</taxon>
        <taxon>Eumeta</taxon>
    </lineage>
</organism>
<reference evidence="1 2" key="1">
    <citation type="journal article" date="2019" name="Commun. Biol.">
        <title>The bagworm genome reveals a unique fibroin gene that provides high tensile strength.</title>
        <authorList>
            <person name="Kono N."/>
            <person name="Nakamura H."/>
            <person name="Ohtoshi R."/>
            <person name="Tomita M."/>
            <person name="Numata K."/>
            <person name="Arakawa K."/>
        </authorList>
    </citation>
    <scope>NUCLEOTIDE SEQUENCE [LARGE SCALE GENOMIC DNA]</scope>
</reference>
<comment type="caution">
    <text evidence="1">The sequence shown here is derived from an EMBL/GenBank/DDBJ whole genome shotgun (WGS) entry which is preliminary data.</text>
</comment>
<dbReference type="Proteomes" id="UP000299102">
    <property type="component" value="Unassembled WGS sequence"/>
</dbReference>
<name>A0A4C1WS74_EUMVA</name>
<proteinExistence type="predicted"/>
<dbReference type="AlphaFoldDB" id="A0A4C1WS74"/>
<sequence length="82" mass="9296">MHGLQRATCESALLSIVKGTHRDRNPRMCSHGCYSRNLSKEIVFKNRDEFRDGRPSTAVNNRNIDAEGDTEDRMIDTGCDLL</sequence>
<accession>A0A4C1WS74</accession>
<protein>
    <submittedName>
        <fullName evidence="1">Uncharacterized protein</fullName>
    </submittedName>
</protein>
<keyword evidence="2" id="KW-1185">Reference proteome</keyword>
<dbReference type="EMBL" id="BGZK01000613">
    <property type="protein sequence ID" value="GBP52977.1"/>
    <property type="molecule type" value="Genomic_DNA"/>
</dbReference>
<gene>
    <name evidence="1" type="ORF">EVAR_97570_1</name>
</gene>
<evidence type="ECO:0000313" key="1">
    <source>
        <dbReference type="EMBL" id="GBP52977.1"/>
    </source>
</evidence>
<evidence type="ECO:0000313" key="2">
    <source>
        <dbReference type="Proteomes" id="UP000299102"/>
    </source>
</evidence>